<feature type="non-terminal residue" evidence="1">
    <location>
        <position position="294"/>
    </location>
</feature>
<reference evidence="1" key="1">
    <citation type="journal article" date="2015" name="Nature">
        <title>Complex archaea that bridge the gap between prokaryotes and eukaryotes.</title>
        <authorList>
            <person name="Spang A."/>
            <person name="Saw J.H."/>
            <person name="Jorgensen S.L."/>
            <person name="Zaremba-Niedzwiedzka K."/>
            <person name="Martijn J."/>
            <person name="Lind A.E."/>
            <person name="van Eijk R."/>
            <person name="Schleper C."/>
            <person name="Guy L."/>
            <person name="Ettema T.J."/>
        </authorList>
    </citation>
    <scope>NUCLEOTIDE SEQUENCE</scope>
</reference>
<organism evidence="1">
    <name type="scientific">marine sediment metagenome</name>
    <dbReference type="NCBI Taxonomy" id="412755"/>
    <lineage>
        <taxon>unclassified sequences</taxon>
        <taxon>metagenomes</taxon>
        <taxon>ecological metagenomes</taxon>
    </lineage>
</organism>
<gene>
    <name evidence="1" type="ORF">LCGC14_2139910</name>
</gene>
<sequence>MVATTAKVVQVSSDGGSNYFTLPGGTGEFTDESGQIDDTIFGATFGSIQPGLLGFAANANALYKGFAGYVADIKQVGTPVAFTTESMTLLSGKEFEIDDATKNLWDRATAVVVFDNAIDHTADVLNIDYLFGRVTFKTAYSVTEPITVTGESFPLTQLGKGRSFTLTQTAAIVDTTDFATAQTNGGYRTVIPGLRTVGLELGGVYDVTEGLRALLRARSEVVIEINPDGNGATGSQARGVFKPATEAQSGNVGDLEEETTTFSLFVPDEALMLTPFNWNHDALSTLSQAIQIIL</sequence>
<evidence type="ECO:0000313" key="1">
    <source>
        <dbReference type="EMBL" id="KKL66942.1"/>
    </source>
</evidence>
<accession>A0A0F9GV12</accession>
<proteinExistence type="predicted"/>
<dbReference type="AlphaFoldDB" id="A0A0F9GV12"/>
<name>A0A0F9GV12_9ZZZZ</name>
<comment type="caution">
    <text evidence="1">The sequence shown here is derived from an EMBL/GenBank/DDBJ whole genome shotgun (WGS) entry which is preliminary data.</text>
</comment>
<dbReference type="EMBL" id="LAZR01027040">
    <property type="protein sequence ID" value="KKL66942.1"/>
    <property type="molecule type" value="Genomic_DNA"/>
</dbReference>
<protein>
    <submittedName>
        <fullName evidence="1">Uncharacterized protein</fullName>
    </submittedName>
</protein>